<sequence>MGLGLTTTRSLVKHGGMPHAPISILNSLPVPCDEPPPKRRRVSTGLQRKRGVKECLLSQVTPLVERAVGHLSRDVYHVNALAIKTVTELSINKFFRRRWDETGGYLSQQDLDVLAIQAHDVVRGLAGGSEFRISPLSSETPEPQLLPPPRSTPKSQPQGQTAPTIVKTEATRKKPYKPRERREPKPSNRYYQISERPYLSAAHRKAIEEGAKKPVAVNNELIAQPIVYHVDFSPEEIAEIIGQISQNENKYIPATRESMMEQIRLRNRPLIPIPGRSIRDMSAFASDLWAGKVAETPRVLSFTAEHVTEETKKQQGQMRRTSRLSSLLMAREMEGNQGFQRTREYLNFQAEFKRLGEDDLLVVAEFTNCAGDITTGAWVSRESFLCGTTTHSDTHNQQYNRPGNLLLCSTGKGTLRSFPDHRIPRPRVEKGGNSTEAMRQSQDPWLYSSVVSCDYSAEDDLAYTSSFDKTVKVWKVDPKGEHMEAIATWQHTGNVNFVAAAEDGSGRVATAADSPTDAVRIYTITKGNESNSTYQTFSCSRTDADGSEKWAYFPATKVKVFKNKLN</sequence>
<dbReference type="PANTHER" id="PTHR19842">
    <property type="entry name" value="G BETA-LIKE PROTEIN GBL"/>
    <property type="match status" value="1"/>
</dbReference>
<dbReference type="GO" id="GO:0031932">
    <property type="term" value="C:TORC2 complex"/>
    <property type="evidence" value="ECO:0007669"/>
    <property type="project" value="InterPro"/>
</dbReference>
<feature type="compositionally biased region" description="Polar residues" evidence="2">
    <location>
        <begin position="152"/>
        <end position="163"/>
    </location>
</feature>
<dbReference type="SMART" id="SM00320">
    <property type="entry name" value="WD40"/>
    <property type="match status" value="2"/>
</dbReference>
<dbReference type="InterPro" id="IPR037588">
    <property type="entry name" value="MLST8"/>
</dbReference>
<dbReference type="Gene3D" id="2.130.10.10">
    <property type="entry name" value="YVTN repeat-like/Quinoprotein amine dehydrogenase"/>
    <property type="match status" value="1"/>
</dbReference>
<reference evidence="4" key="2">
    <citation type="journal article" date="2014" name="PLoS ONE">
        <title>Genome and Transcriptome Analysis of the Fungal Pathogen Fusarium oxysporum f. sp. cubense Causing Banana Vascular Wilt Disease.</title>
        <authorList>
            <person name="Guo L."/>
            <person name="Han L."/>
            <person name="Yang L."/>
            <person name="Zeng H."/>
            <person name="Fan D."/>
            <person name="Zhu Y."/>
            <person name="Feng Y."/>
            <person name="Wang G."/>
            <person name="Peng C."/>
            <person name="Jiang X."/>
            <person name="Zhou D."/>
            <person name="Ni P."/>
            <person name="Liang C."/>
            <person name="Liu L."/>
            <person name="Wang J."/>
            <person name="Mao C."/>
            <person name="Fang X."/>
            <person name="Peng M."/>
            <person name="Huang J."/>
        </authorList>
    </citation>
    <scope>NUCLEOTIDE SEQUENCE [LARGE SCALE GENOMIC DNA]</scope>
    <source>
        <strain evidence="4">race 4</strain>
    </source>
</reference>
<organism evidence="3 4">
    <name type="scientific">Fusarium oxysporum f. sp. cubense (strain race 4)</name>
    <name type="common">Panama disease fungus</name>
    <dbReference type="NCBI Taxonomy" id="2502994"/>
    <lineage>
        <taxon>Eukaryota</taxon>
        <taxon>Fungi</taxon>
        <taxon>Dikarya</taxon>
        <taxon>Ascomycota</taxon>
        <taxon>Pezizomycotina</taxon>
        <taxon>Sordariomycetes</taxon>
        <taxon>Hypocreomycetidae</taxon>
        <taxon>Hypocreales</taxon>
        <taxon>Nectriaceae</taxon>
        <taxon>Fusarium</taxon>
        <taxon>Fusarium oxysporum species complex</taxon>
    </lineage>
</organism>
<feature type="compositionally biased region" description="Basic and acidic residues" evidence="2">
    <location>
        <begin position="419"/>
        <end position="430"/>
    </location>
</feature>
<dbReference type="InterPro" id="IPR001680">
    <property type="entry name" value="WD40_rpt"/>
</dbReference>
<keyword evidence="4" id="KW-1185">Reference proteome</keyword>
<dbReference type="GO" id="GO:0031931">
    <property type="term" value="C:TORC1 complex"/>
    <property type="evidence" value="ECO:0007669"/>
    <property type="project" value="InterPro"/>
</dbReference>
<dbReference type="Proteomes" id="UP000016929">
    <property type="component" value="Unassembled WGS sequence"/>
</dbReference>
<feature type="region of interest" description="Disordered" evidence="2">
    <location>
        <begin position="419"/>
        <end position="439"/>
    </location>
</feature>
<dbReference type="OrthoDB" id="10248252at2759"/>
<dbReference type="GO" id="GO:0031929">
    <property type="term" value="P:TOR signaling"/>
    <property type="evidence" value="ECO:0007669"/>
    <property type="project" value="InterPro"/>
</dbReference>
<dbReference type="SUPFAM" id="SSF50978">
    <property type="entry name" value="WD40 repeat-like"/>
    <property type="match status" value="1"/>
</dbReference>
<reference evidence="4" key="1">
    <citation type="submission" date="2012-09" db="EMBL/GenBank/DDBJ databases">
        <title>Genome sequencing and comparative transcriptomics of race 1 and race 4 of banana pathogen: Fusarium oxysporum f. sp. cubense.</title>
        <authorList>
            <person name="Fang X."/>
            <person name="Huang J."/>
        </authorList>
    </citation>
    <scope>NUCLEOTIDE SEQUENCE [LARGE SCALE GENOMIC DNA]</scope>
    <source>
        <strain evidence="4">race 4</strain>
    </source>
</reference>
<evidence type="ECO:0000313" key="4">
    <source>
        <dbReference type="Proteomes" id="UP000016929"/>
    </source>
</evidence>
<dbReference type="EMBL" id="KB726991">
    <property type="protein sequence ID" value="EMT64453.1"/>
    <property type="molecule type" value="Genomic_DNA"/>
</dbReference>
<proteinExistence type="inferred from homology"/>
<accession>N1RD12</accession>
<feature type="region of interest" description="Disordered" evidence="2">
    <location>
        <begin position="132"/>
        <end position="194"/>
    </location>
</feature>
<evidence type="ECO:0000313" key="3">
    <source>
        <dbReference type="EMBL" id="EMT64453.1"/>
    </source>
</evidence>
<comment type="similarity">
    <text evidence="1">Belongs to the WD repeat LST8 family.</text>
</comment>
<gene>
    <name evidence="3" type="ORF">FOC4_g10007127</name>
</gene>
<dbReference type="AlphaFoldDB" id="N1RD12"/>
<dbReference type="InterPro" id="IPR036322">
    <property type="entry name" value="WD40_repeat_dom_sf"/>
</dbReference>
<dbReference type="STRING" id="1229665.N1RD12"/>
<feature type="compositionally biased region" description="Basic and acidic residues" evidence="2">
    <location>
        <begin position="169"/>
        <end position="186"/>
    </location>
</feature>
<name>N1RD12_FUSC4</name>
<protein>
    <submittedName>
        <fullName evidence="3">Uncharacterized protein</fullName>
    </submittedName>
</protein>
<dbReference type="PANTHER" id="PTHR19842:SF2">
    <property type="entry name" value="WD REPEAT PROTEIN (AFU_ORTHOLOGUE AFUA_5G04300)"/>
    <property type="match status" value="1"/>
</dbReference>
<dbReference type="InterPro" id="IPR015943">
    <property type="entry name" value="WD40/YVTN_repeat-like_dom_sf"/>
</dbReference>
<dbReference type="GO" id="GO:0032956">
    <property type="term" value="P:regulation of actin cytoskeleton organization"/>
    <property type="evidence" value="ECO:0007669"/>
    <property type="project" value="TreeGrafter"/>
</dbReference>
<dbReference type="HOGENOM" id="CLU_481496_0_0_1"/>
<evidence type="ECO:0000256" key="2">
    <source>
        <dbReference type="SAM" id="MobiDB-lite"/>
    </source>
</evidence>
<evidence type="ECO:0000256" key="1">
    <source>
        <dbReference type="ARBA" id="ARBA00009890"/>
    </source>
</evidence>